<dbReference type="Pfam" id="PF13188">
    <property type="entry name" value="PAS_8"/>
    <property type="match status" value="1"/>
</dbReference>
<dbReference type="Gene3D" id="3.30.450.20">
    <property type="entry name" value="PAS domain"/>
    <property type="match status" value="6"/>
</dbReference>
<dbReference type="PANTHER" id="PTHR43304">
    <property type="entry name" value="PHYTOCHROME-LIKE PROTEIN CPH1"/>
    <property type="match status" value="1"/>
</dbReference>
<dbReference type="RefSeq" id="WP_301663168.1">
    <property type="nucleotide sequence ID" value="NZ_VCYH01000002.1"/>
</dbReference>
<sequence>MPAPPRTTQKSSSPTGQDEAAQDISTEVERLVHERTQEIRKENEALLRENAALQERVEECRGLHRHEYQAQAYLEELTAANEELRLANEELHQINEVLSAQRDELSAARVIAETERRRYSDLFDGAPDGYLVTDRDGTIREANQAAQSLLAVHRESLQSRNLIHFVAEGSRDEFLTRLARAAGGRPRQNFELQLQPLAREPVHASVSIAAVHPEEADVASLRWMVRDITDRKRMEEAVRESGEKYRTLFEAIDEGFCVIEVLFDEADCPVDYRFLETNRAFERQTGIKDAVGRRMREIAPEHEEHWFQIYGKIALTGEPVRFENPACALGHYYDVYAFRTGDPGQRRVGILFNDIRKRREAEKALRKSEERFRAFVTASSEVVYRTSPDWREMRHLEGKEFIPDTDSPDSAWIDLYIHPDDQPDVLEVISEAIRTKSICELEHRVLRVDGTLGWTHSRAIPILDENGEIVEWFGTASDITERKQAEKERESLFHAIENERTLLQTVLEQLPAGVIIAEAPSGKIVLTNQRMKEIWGMPFPHQESVLQDWDRSGFHLDWRPYEIGEWPLSRSLTTGEVVLDEEIEILRGDGTQGVVQVSSTPVRDACGAIRYGVVVFDDISEQKRVEEALRESEESYRTIIETANEGIWEQDKQHSTLRVNPAMAAMLGYRVDEMIGKPLPEFLFEEDMPTLHAAQQAQRQHGLRGRYECRLKHRDGTARWVLVSATPQWDRGGNYAGSFGVFTDITERKQAEEALLQANEQIKLAKRRLETIIEAIPSAVVLVEADGTFSYVNRRAMELYGLDHVGFDLEEHAAKVKALRPDGTPLPLEEMPVRRSLLAGENVRNVEMFIEREDGVRLPLLVSSVPLRDAQGTITIAIVIFDDITERKQAEEALRRQTEDLTRLQSDLEVSNREANLYLDILTHDIGNTENVSNLYADLLIDSLQGREEEIDYVHKLQRSVQKSIEILKAVSTIRRIHRTNLELRPVDLDAAIREVLHHFPDSTVLYGGADLQVRGDDLLSVIFTNLIGNAVKHGGPGVEIAVQVEEEDGVVRVSVEDTGPGVPDADKEAIFHRYEQKKRGVGEGLGLYLVQILVERYGGRIWAEDRISGRPEEGAVFRFTLRKAA</sequence>
<evidence type="ECO:0000256" key="4">
    <source>
        <dbReference type="ARBA" id="ARBA00022679"/>
    </source>
</evidence>
<dbReference type="Proteomes" id="UP001168338">
    <property type="component" value="Unassembled WGS sequence"/>
</dbReference>
<dbReference type="InterPro" id="IPR013767">
    <property type="entry name" value="PAS_fold"/>
</dbReference>
<feature type="domain" description="PAS" evidence="9">
    <location>
        <begin position="765"/>
        <end position="802"/>
    </location>
</feature>
<dbReference type="SMART" id="SM00387">
    <property type="entry name" value="HATPase_c"/>
    <property type="match status" value="1"/>
</dbReference>
<feature type="domain" description="PAC" evidence="10">
    <location>
        <begin position="439"/>
        <end position="491"/>
    </location>
</feature>
<dbReference type="InterPro" id="IPR005467">
    <property type="entry name" value="His_kinase_dom"/>
</dbReference>
<feature type="domain" description="PAS" evidence="9">
    <location>
        <begin position="632"/>
        <end position="702"/>
    </location>
</feature>
<dbReference type="EC" id="2.7.13.3" evidence="2"/>
<feature type="region of interest" description="Disordered" evidence="7">
    <location>
        <begin position="1"/>
        <end position="23"/>
    </location>
</feature>
<evidence type="ECO:0000256" key="1">
    <source>
        <dbReference type="ARBA" id="ARBA00000085"/>
    </source>
</evidence>
<evidence type="ECO:0000259" key="9">
    <source>
        <dbReference type="PROSITE" id="PS50112"/>
    </source>
</evidence>
<keyword evidence="6" id="KW-0175">Coiled coil</keyword>
<proteinExistence type="predicted"/>
<dbReference type="EMBL" id="VCYH01000002">
    <property type="protein sequence ID" value="MDN7024082.1"/>
    <property type="molecule type" value="Genomic_DNA"/>
</dbReference>
<keyword evidence="5" id="KW-0418">Kinase</keyword>
<dbReference type="SMART" id="SM00086">
    <property type="entry name" value="PAC"/>
    <property type="match status" value="5"/>
</dbReference>
<gene>
    <name evidence="11" type="ORF">FGU65_04115</name>
</gene>
<dbReference type="Pfam" id="PF02518">
    <property type="entry name" value="HATPase_c"/>
    <property type="match status" value="1"/>
</dbReference>
<evidence type="ECO:0000259" key="8">
    <source>
        <dbReference type="PROSITE" id="PS50109"/>
    </source>
</evidence>
<dbReference type="InterPro" id="IPR035965">
    <property type="entry name" value="PAS-like_dom_sf"/>
</dbReference>
<name>A0ABT8M831_9EURY</name>
<dbReference type="InterPro" id="IPR000014">
    <property type="entry name" value="PAS"/>
</dbReference>
<dbReference type="SMART" id="SM00091">
    <property type="entry name" value="PAS"/>
    <property type="match status" value="6"/>
</dbReference>
<feature type="domain" description="PAC" evidence="10">
    <location>
        <begin position="844"/>
        <end position="896"/>
    </location>
</feature>
<evidence type="ECO:0000256" key="2">
    <source>
        <dbReference type="ARBA" id="ARBA00012438"/>
    </source>
</evidence>
<dbReference type="InterPro" id="IPR004358">
    <property type="entry name" value="Sig_transdc_His_kin-like_C"/>
</dbReference>
<dbReference type="InterPro" id="IPR000700">
    <property type="entry name" value="PAS-assoc_C"/>
</dbReference>
<feature type="coiled-coil region" evidence="6">
    <location>
        <begin position="887"/>
        <end position="914"/>
    </location>
</feature>
<dbReference type="SUPFAM" id="SSF55874">
    <property type="entry name" value="ATPase domain of HSP90 chaperone/DNA topoisomerase II/histidine kinase"/>
    <property type="match status" value="1"/>
</dbReference>
<dbReference type="InterPro" id="IPR001610">
    <property type="entry name" value="PAC"/>
</dbReference>
<feature type="coiled-coil region" evidence="6">
    <location>
        <begin position="748"/>
        <end position="775"/>
    </location>
</feature>
<dbReference type="CDD" id="cd00075">
    <property type="entry name" value="HATPase"/>
    <property type="match status" value="1"/>
</dbReference>
<evidence type="ECO:0000256" key="6">
    <source>
        <dbReference type="SAM" id="Coils"/>
    </source>
</evidence>
<dbReference type="SUPFAM" id="SSF55785">
    <property type="entry name" value="PYP-like sensor domain (PAS domain)"/>
    <property type="match status" value="6"/>
</dbReference>
<evidence type="ECO:0000256" key="7">
    <source>
        <dbReference type="SAM" id="MobiDB-lite"/>
    </source>
</evidence>
<dbReference type="PROSITE" id="PS50112">
    <property type="entry name" value="PAS"/>
    <property type="match status" value="3"/>
</dbReference>
<keyword evidence="4" id="KW-0808">Transferase</keyword>
<dbReference type="InterPro" id="IPR052162">
    <property type="entry name" value="Sensor_kinase/Photoreceptor"/>
</dbReference>
<dbReference type="Gene3D" id="3.30.565.10">
    <property type="entry name" value="Histidine kinase-like ATPase, C-terminal domain"/>
    <property type="match status" value="1"/>
</dbReference>
<dbReference type="PANTHER" id="PTHR43304:SF1">
    <property type="entry name" value="PAC DOMAIN-CONTAINING PROTEIN"/>
    <property type="match status" value="1"/>
</dbReference>
<accession>A0ABT8M831</accession>
<keyword evidence="3" id="KW-0597">Phosphoprotein</keyword>
<dbReference type="PRINTS" id="PR00344">
    <property type="entry name" value="BCTRLSENSOR"/>
</dbReference>
<feature type="domain" description="PAC" evidence="10">
    <location>
        <begin position="579"/>
        <end position="631"/>
    </location>
</feature>
<comment type="caution">
    <text evidence="11">The sequence shown here is derived from an EMBL/GenBank/DDBJ whole genome shotgun (WGS) entry which is preliminary data.</text>
</comment>
<keyword evidence="12" id="KW-1185">Reference proteome</keyword>
<dbReference type="Pfam" id="PF08448">
    <property type="entry name" value="PAS_4"/>
    <property type="match status" value="2"/>
</dbReference>
<dbReference type="CDD" id="cd00130">
    <property type="entry name" value="PAS"/>
    <property type="match status" value="4"/>
</dbReference>
<dbReference type="InterPro" id="IPR003594">
    <property type="entry name" value="HATPase_dom"/>
</dbReference>
<organism evidence="11 12">
    <name type="scientific">Methanoculleus frigidifontis</name>
    <dbReference type="NCBI Taxonomy" id="2584085"/>
    <lineage>
        <taxon>Archaea</taxon>
        <taxon>Methanobacteriati</taxon>
        <taxon>Methanobacteriota</taxon>
        <taxon>Stenosarchaea group</taxon>
        <taxon>Methanomicrobia</taxon>
        <taxon>Methanomicrobiales</taxon>
        <taxon>Methanomicrobiaceae</taxon>
        <taxon>Methanoculleus</taxon>
    </lineage>
</organism>
<dbReference type="Pfam" id="PF00989">
    <property type="entry name" value="PAS"/>
    <property type="match status" value="1"/>
</dbReference>
<dbReference type="NCBIfam" id="TIGR00229">
    <property type="entry name" value="sensory_box"/>
    <property type="match status" value="4"/>
</dbReference>
<evidence type="ECO:0000313" key="11">
    <source>
        <dbReference type="EMBL" id="MDN7024082.1"/>
    </source>
</evidence>
<comment type="catalytic activity">
    <reaction evidence="1">
        <text>ATP + protein L-histidine = ADP + protein N-phospho-L-histidine.</text>
        <dbReference type="EC" id="2.7.13.3"/>
    </reaction>
</comment>
<feature type="domain" description="PAC" evidence="10">
    <location>
        <begin position="705"/>
        <end position="757"/>
    </location>
</feature>
<feature type="domain" description="PAS" evidence="9">
    <location>
        <begin position="115"/>
        <end position="185"/>
    </location>
</feature>
<dbReference type="InterPro" id="IPR036890">
    <property type="entry name" value="HATPase_C_sf"/>
</dbReference>
<dbReference type="PROSITE" id="PS50113">
    <property type="entry name" value="PAC"/>
    <property type="match status" value="5"/>
</dbReference>
<evidence type="ECO:0000256" key="5">
    <source>
        <dbReference type="ARBA" id="ARBA00022777"/>
    </source>
</evidence>
<reference evidence="11" key="1">
    <citation type="submission" date="2019-05" db="EMBL/GenBank/DDBJ databases">
        <title>Methanoculleus sp. FWC-SCC1, a methanogenic archaeon isolated from deep marine cold seep.</title>
        <authorList>
            <person name="Chen Y.-W."/>
            <person name="Chen S.-C."/>
            <person name="Teng N.-H."/>
            <person name="Lai M.-C."/>
        </authorList>
    </citation>
    <scope>NUCLEOTIDE SEQUENCE</scope>
    <source>
        <strain evidence="11">FWC-SCC1</strain>
    </source>
</reference>
<dbReference type="PROSITE" id="PS50109">
    <property type="entry name" value="HIS_KIN"/>
    <property type="match status" value="1"/>
</dbReference>
<dbReference type="Pfam" id="PF08447">
    <property type="entry name" value="PAS_3"/>
    <property type="match status" value="1"/>
</dbReference>
<dbReference type="Pfam" id="PF13426">
    <property type="entry name" value="PAS_9"/>
    <property type="match status" value="1"/>
</dbReference>
<evidence type="ECO:0000259" key="10">
    <source>
        <dbReference type="PROSITE" id="PS50113"/>
    </source>
</evidence>
<feature type="domain" description="PAC" evidence="10">
    <location>
        <begin position="188"/>
        <end position="240"/>
    </location>
</feature>
<feature type="compositionally biased region" description="Polar residues" evidence="7">
    <location>
        <begin position="1"/>
        <end position="16"/>
    </location>
</feature>
<protein>
    <recommendedName>
        <fullName evidence="2">histidine kinase</fullName>
        <ecNumber evidence="2">2.7.13.3</ecNumber>
    </recommendedName>
</protein>
<feature type="coiled-coil region" evidence="6">
    <location>
        <begin position="36"/>
        <end position="104"/>
    </location>
</feature>
<evidence type="ECO:0000256" key="3">
    <source>
        <dbReference type="ARBA" id="ARBA00022553"/>
    </source>
</evidence>
<dbReference type="InterPro" id="IPR013655">
    <property type="entry name" value="PAS_fold_3"/>
</dbReference>
<dbReference type="InterPro" id="IPR013656">
    <property type="entry name" value="PAS_4"/>
</dbReference>
<evidence type="ECO:0000313" key="12">
    <source>
        <dbReference type="Proteomes" id="UP001168338"/>
    </source>
</evidence>
<feature type="domain" description="Histidine kinase" evidence="8">
    <location>
        <begin position="921"/>
        <end position="1126"/>
    </location>
</feature>